<keyword evidence="5" id="KW-0109">Calcium transport</keyword>
<keyword evidence="7 16" id="KW-0732">Signal</keyword>
<evidence type="ECO:0000256" key="4">
    <source>
        <dbReference type="ARBA" id="ARBA00022448"/>
    </source>
</evidence>
<keyword evidence="10 15" id="KW-1133">Transmembrane helix</keyword>
<evidence type="ECO:0000256" key="13">
    <source>
        <dbReference type="ARBA" id="ARBA00031116"/>
    </source>
</evidence>
<name>A0A2P2HVV9_9CRUS</name>
<sequence length="357" mass="36565">MQVCSMKYMAAIVMLLVAWQAHCADAWFGGDGGTKILLKDVQVLTLNSGKMTKGRRSSAVPQLECVNGGSASCGTFKPRVVQCTNRGFDGVEVQWECKTDMDNNLRFGSIDVSCEGYEYPDDPYILAGSCGLRYNLDFTREGGQHQHDYGYGNDYNSDRGSSYGWNDDVTSSKKRGYFSSIADLIVYCALGLMAWAFYKTCINPSHGTRNVGDRSDSTTNDDYPAGGGGGGGVGWNLGGGGGGGHGGTNRGSGFTPGADASCHNQHGQAGAAGAGGGGFWTGAAAGGLLGYMMGGNRGHNRAQGGGGWFSGGGYNRGGGGWGGGGGGWGGGGGGGFRSFGGSSGTRTASGFGGTSRR</sequence>
<comment type="subcellular location">
    <subcellularLocation>
        <location evidence="1">Endoplasmic reticulum membrane</location>
        <topology evidence="1">Single-pass type I membrane protein</topology>
    </subcellularLocation>
</comment>
<evidence type="ECO:0000256" key="16">
    <source>
        <dbReference type="SAM" id="SignalP"/>
    </source>
</evidence>
<evidence type="ECO:0000256" key="8">
    <source>
        <dbReference type="ARBA" id="ARBA00022824"/>
    </source>
</evidence>
<evidence type="ECO:0000256" key="15">
    <source>
        <dbReference type="SAM" id="Phobius"/>
    </source>
</evidence>
<keyword evidence="9" id="KW-0106">Calcium</keyword>
<evidence type="ECO:0000256" key="12">
    <source>
        <dbReference type="ARBA" id="ARBA00023136"/>
    </source>
</evidence>
<dbReference type="GO" id="GO:0006816">
    <property type="term" value="P:calcium ion transport"/>
    <property type="evidence" value="ECO:0007669"/>
    <property type="project" value="UniProtKB-KW"/>
</dbReference>
<evidence type="ECO:0000256" key="9">
    <source>
        <dbReference type="ARBA" id="ARBA00022837"/>
    </source>
</evidence>
<feature type="transmembrane region" description="Helical" evidence="15">
    <location>
        <begin position="177"/>
        <end position="198"/>
    </location>
</feature>
<dbReference type="GO" id="GO:2001256">
    <property type="term" value="P:regulation of store-operated calcium entry"/>
    <property type="evidence" value="ECO:0007669"/>
    <property type="project" value="InterPro"/>
</dbReference>
<feature type="compositionally biased region" description="Gly residues" evidence="14">
    <location>
        <begin position="325"/>
        <end position="343"/>
    </location>
</feature>
<feature type="compositionally biased region" description="Gly residues" evidence="14">
    <location>
        <begin position="225"/>
        <end position="250"/>
    </location>
</feature>
<dbReference type="InterPro" id="IPR009567">
    <property type="entry name" value="SARAF"/>
</dbReference>
<evidence type="ECO:0000256" key="2">
    <source>
        <dbReference type="ARBA" id="ARBA00006833"/>
    </source>
</evidence>
<proteinExistence type="evidence at transcript level"/>
<evidence type="ECO:0000256" key="6">
    <source>
        <dbReference type="ARBA" id="ARBA00022692"/>
    </source>
</evidence>
<evidence type="ECO:0000256" key="5">
    <source>
        <dbReference type="ARBA" id="ARBA00022568"/>
    </source>
</evidence>
<dbReference type="PANTHER" id="PTHR15929">
    <property type="entry name" value="STORE-OPERATED CALCIUM ENTRY-ASSOCIATED REGULATORY FACTOR"/>
    <property type="match status" value="1"/>
</dbReference>
<evidence type="ECO:0000256" key="14">
    <source>
        <dbReference type="SAM" id="MobiDB-lite"/>
    </source>
</evidence>
<evidence type="ECO:0000256" key="10">
    <source>
        <dbReference type="ARBA" id="ARBA00022989"/>
    </source>
</evidence>
<keyword evidence="8" id="KW-0256">Endoplasmic reticulum</keyword>
<keyword evidence="6 15" id="KW-0812">Transmembrane</keyword>
<evidence type="ECO:0000256" key="11">
    <source>
        <dbReference type="ARBA" id="ARBA00023065"/>
    </source>
</evidence>
<feature type="region of interest" description="Disordered" evidence="14">
    <location>
        <begin position="325"/>
        <end position="357"/>
    </location>
</feature>
<dbReference type="GO" id="GO:0005789">
    <property type="term" value="C:endoplasmic reticulum membrane"/>
    <property type="evidence" value="ECO:0007669"/>
    <property type="project" value="UniProtKB-SubCell"/>
</dbReference>
<evidence type="ECO:0000256" key="1">
    <source>
        <dbReference type="ARBA" id="ARBA00004115"/>
    </source>
</evidence>
<accession>A0A2P2HVV9</accession>
<feature type="signal peptide" evidence="16">
    <location>
        <begin position="1"/>
        <end position="26"/>
    </location>
</feature>
<organism evidence="17">
    <name type="scientific">Hirondellea gigas</name>
    <dbReference type="NCBI Taxonomy" id="1518452"/>
    <lineage>
        <taxon>Eukaryota</taxon>
        <taxon>Metazoa</taxon>
        <taxon>Ecdysozoa</taxon>
        <taxon>Arthropoda</taxon>
        <taxon>Crustacea</taxon>
        <taxon>Multicrustacea</taxon>
        <taxon>Malacostraca</taxon>
        <taxon>Eumalacostraca</taxon>
        <taxon>Peracarida</taxon>
        <taxon>Amphipoda</taxon>
        <taxon>Amphilochidea</taxon>
        <taxon>Lysianassida</taxon>
        <taxon>Lysianassidira</taxon>
        <taxon>Lysianassoidea</taxon>
        <taxon>Lysianassidae</taxon>
        <taxon>Hirondellea</taxon>
    </lineage>
</organism>
<dbReference type="EMBL" id="IACF01000116">
    <property type="protein sequence ID" value="LAB65924.1"/>
    <property type="molecule type" value="mRNA"/>
</dbReference>
<protein>
    <recommendedName>
        <fullName evidence="3">Store-operated calcium entry-associated regulatory factor</fullName>
    </recommendedName>
    <alternativeName>
        <fullName evidence="13">Transmembrane protein 66</fullName>
    </alternativeName>
</protein>
<keyword evidence="11" id="KW-0406">Ion transport</keyword>
<evidence type="ECO:0000256" key="7">
    <source>
        <dbReference type="ARBA" id="ARBA00022729"/>
    </source>
</evidence>
<comment type="similarity">
    <text evidence="2">Belongs to the SARAF family.</text>
</comment>
<dbReference type="PANTHER" id="PTHR15929:SF0">
    <property type="entry name" value="STORE-OPERATED CALCIUM ENTRY-ASSOCIATED REGULATORY FACTOR"/>
    <property type="match status" value="1"/>
</dbReference>
<evidence type="ECO:0000256" key="3">
    <source>
        <dbReference type="ARBA" id="ARBA00016584"/>
    </source>
</evidence>
<evidence type="ECO:0000313" key="17">
    <source>
        <dbReference type="EMBL" id="LAB65924.1"/>
    </source>
</evidence>
<keyword evidence="4" id="KW-0813">Transport</keyword>
<dbReference type="Pfam" id="PF06682">
    <property type="entry name" value="SARAF"/>
    <property type="match status" value="1"/>
</dbReference>
<feature type="region of interest" description="Disordered" evidence="14">
    <location>
        <begin position="208"/>
        <end position="267"/>
    </location>
</feature>
<feature type="chain" id="PRO_5015179217" description="Store-operated calcium entry-associated regulatory factor" evidence="16">
    <location>
        <begin position="27"/>
        <end position="357"/>
    </location>
</feature>
<reference evidence="17" key="1">
    <citation type="journal article" date="2018" name="Biosci. Biotechnol. Biochem.">
        <title>Polysaccharide hydrolase of the hadal zone amphipods Hirondellea gigas.</title>
        <authorList>
            <person name="Kobayashi H."/>
            <person name="Nagahama T."/>
            <person name="Arai W."/>
            <person name="Sasagawa Y."/>
            <person name="Umeda M."/>
            <person name="Hayashi T."/>
            <person name="Nikaido I."/>
            <person name="Watanabe H."/>
            <person name="Oguri K."/>
            <person name="Kitazato H."/>
            <person name="Fujioka K."/>
            <person name="Kido Y."/>
            <person name="Takami H."/>
        </authorList>
    </citation>
    <scope>NUCLEOTIDE SEQUENCE</scope>
    <source>
        <tissue evidence="17">Whole body</tissue>
    </source>
</reference>
<dbReference type="AlphaFoldDB" id="A0A2P2HVV9"/>
<keyword evidence="12 15" id="KW-0472">Membrane</keyword>